<dbReference type="Proteomes" id="UP001138802">
    <property type="component" value="Unassembled WGS sequence"/>
</dbReference>
<name>A0A9X0WGK8_9GAMM</name>
<protein>
    <submittedName>
        <fullName evidence="1">Uncharacterized protein</fullName>
    </submittedName>
</protein>
<evidence type="ECO:0000313" key="2">
    <source>
        <dbReference type="Proteomes" id="UP001138802"/>
    </source>
</evidence>
<dbReference type="RefSeq" id="WP_200387118.1">
    <property type="nucleotide sequence ID" value="NZ_NRSD01000005.1"/>
</dbReference>
<gene>
    <name evidence="1" type="ORF">CKO25_06510</name>
</gene>
<evidence type="ECO:0000313" key="1">
    <source>
        <dbReference type="EMBL" id="MBK1644311.1"/>
    </source>
</evidence>
<sequence length="206" mass="23017">MNLEHLYTAVELVRADCTRDRHRHATFMRTYPVLLATARAPAPDATAAFLRAASLAYTWVPQRLRLEPGHLSAAVEAFETALALSTDTAAAIAHEGIDAIAACLSSVAGASRVLHLANPGLYPMWDEEIETFRLNEEPTPYHMGQTRHYVDFIEGIRALSGHPLFLTFHHDYCTAYQGRLQRLRIPPYPLTEPRVVESAIRELVTD</sequence>
<dbReference type="EMBL" id="NRSD01000005">
    <property type="protein sequence ID" value="MBK1644311.1"/>
    <property type="molecule type" value="Genomic_DNA"/>
</dbReference>
<organism evidence="1 2">
    <name type="scientific">Thiocapsa imhoffii</name>
    <dbReference type="NCBI Taxonomy" id="382777"/>
    <lineage>
        <taxon>Bacteria</taxon>
        <taxon>Pseudomonadati</taxon>
        <taxon>Pseudomonadota</taxon>
        <taxon>Gammaproteobacteria</taxon>
        <taxon>Chromatiales</taxon>
        <taxon>Chromatiaceae</taxon>
        <taxon>Thiocapsa</taxon>
    </lineage>
</organism>
<accession>A0A9X0WGK8</accession>
<comment type="caution">
    <text evidence="1">The sequence shown here is derived from an EMBL/GenBank/DDBJ whole genome shotgun (WGS) entry which is preliminary data.</text>
</comment>
<dbReference type="AlphaFoldDB" id="A0A9X0WGK8"/>
<reference evidence="1 2" key="1">
    <citation type="journal article" date="2020" name="Microorganisms">
        <title>Osmotic Adaptation and Compatible Solute Biosynthesis of Phototrophic Bacteria as Revealed from Genome Analyses.</title>
        <authorList>
            <person name="Imhoff J.F."/>
            <person name="Rahn T."/>
            <person name="Kunzel S."/>
            <person name="Keller A."/>
            <person name="Neulinger S.C."/>
        </authorList>
    </citation>
    <scope>NUCLEOTIDE SEQUENCE [LARGE SCALE GENOMIC DNA]</scope>
    <source>
        <strain evidence="1 2">DSM 21303</strain>
    </source>
</reference>
<proteinExistence type="predicted"/>
<keyword evidence="2" id="KW-1185">Reference proteome</keyword>